<organism evidence="1">
    <name type="scientific">Aspergillus arachidicola</name>
    <dbReference type="NCBI Taxonomy" id="656916"/>
    <lineage>
        <taxon>Eukaryota</taxon>
        <taxon>Fungi</taxon>
        <taxon>Dikarya</taxon>
        <taxon>Ascomycota</taxon>
        <taxon>Pezizomycotina</taxon>
        <taxon>Eurotiomycetes</taxon>
        <taxon>Eurotiomycetidae</taxon>
        <taxon>Eurotiales</taxon>
        <taxon>Aspergillaceae</taxon>
        <taxon>Aspergillus</taxon>
        <taxon>Aspergillus subgen. Circumdati</taxon>
    </lineage>
</organism>
<dbReference type="AlphaFoldDB" id="A0A5N6Y5V4"/>
<dbReference type="Proteomes" id="UP000325558">
    <property type="component" value="Unassembled WGS sequence"/>
</dbReference>
<reference evidence="1" key="1">
    <citation type="submission" date="2019-04" db="EMBL/GenBank/DDBJ databases">
        <title>Friends and foes A comparative genomics study of 23 Aspergillus species from section Flavi.</title>
        <authorList>
            <consortium name="DOE Joint Genome Institute"/>
            <person name="Kjaerbolling I."/>
            <person name="Vesth T."/>
            <person name="Frisvad J.C."/>
            <person name="Nybo J.L."/>
            <person name="Theobald S."/>
            <person name="Kildgaard S."/>
            <person name="Isbrandt T."/>
            <person name="Kuo A."/>
            <person name="Sato A."/>
            <person name="Lyhne E.K."/>
            <person name="Kogle M.E."/>
            <person name="Wiebenga A."/>
            <person name="Kun R.S."/>
            <person name="Lubbers R.J."/>
            <person name="Makela M.R."/>
            <person name="Barry K."/>
            <person name="Chovatia M."/>
            <person name="Clum A."/>
            <person name="Daum C."/>
            <person name="Haridas S."/>
            <person name="He G."/>
            <person name="LaButti K."/>
            <person name="Lipzen A."/>
            <person name="Mondo S."/>
            <person name="Riley R."/>
            <person name="Salamov A."/>
            <person name="Simmons B.A."/>
            <person name="Magnuson J.K."/>
            <person name="Henrissat B."/>
            <person name="Mortensen U.H."/>
            <person name="Larsen T.O."/>
            <person name="Devries R.P."/>
            <person name="Grigoriev I.V."/>
            <person name="Machida M."/>
            <person name="Baker S.E."/>
            <person name="Andersen M.R."/>
        </authorList>
    </citation>
    <scope>NUCLEOTIDE SEQUENCE</scope>
    <source>
        <strain evidence="1">CBS 117612</strain>
    </source>
</reference>
<proteinExistence type="predicted"/>
<name>A0A5N6Y5V4_9EURO</name>
<accession>A0A5N6Y5V4</accession>
<evidence type="ECO:0000313" key="1">
    <source>
        <dbReference type="EMBL" id="KAE8339779.1"/>
    </source>
</evidence>
<dbReference type="EMBL" id="ML737154">
    <property type="protein sequence ID" value="KAE8339779.1"/>
    <property type="molecule type" value="Genomic_DNA"/>
</dbReference>
<gene>
    <name evidence="1" type="ORF">BDV24DRAFT_135395</name>
</gene>
<sequence length="117" mass="12856">MIPAWTLAPLPKTSISEMLRRPLMLFPTIITTPTTGVFVSPSFPIICTKPVASTTEAVIPMSITVAIGLAPESAHHPSAAHLVFVKQRACTSRHPDRRLTSSHNRRCSQFHADNSYH</sequence>
<protein>
    <submittedName>
        <fullName evidence="1">Uncharacterized protein</fullName>
    </submittedName>
</protein>